<protein>
    <submittedName>
        <fullName evidence="3">Uncharacterized protein</fullName>
    </submittedName>
</protein>
<evidence type="ECO:0000256" key="2">
    <source>
        <dbReference type="SAM" id="Phobius"/>
    </source>
</evidence>
<evidence type="ECO:0000256" key="1">
    <source>
        <dbReference type="SAM" id="MobiDB-lite"/>
    </source>
</evidence>
<keyword evidence="2" id="KW-1133">Transmembrane helix</keyword>
<dbReference type="Proteomes" id="UP000036850">
    <property type="component" value="Unassembled WGS sequence"/>
</dbReference>
<reference evidence="4" key="1">
    <citation type="submission" date="2015-07" db="EMBL/GenBank/DDBJ databases">
        <title>Draft genome sequence of a Pseudoalteromonas rubra strain, OCN096, isolated from Kaneohe Bay, Oahu, Hawaii.</title>
        <authorList>
            <person name="Beurmann S."/>
            <person name="Ushijima B."/>
            <person name="Belcaid M."/>
            <person name="Callahan S.M."/>
            <person name="Aeby G.S."/>
        </authorList>
    </citation>
    <scope>NUCLEOTIDE SEQUENCE [LARGE SCALE GENOMIC DNA]</scope>
    <source>
        <strain evidence="4">OCN096</strain>
    </source>
</reference>
<comment type="caution">
    <text evidence="3">The sequence shown here is derived from an EMBL/GenBank/DDBJ whole genome shotgun (WGS) entry which is preliminary data.</text>
</comment>
<proteinExistence type="predicted"/>
<feature type="transmembrane region" description="Helical" evidence="2">
    <location>
        <begin position="34"/>
        <end position="55"/>
    </location>
</feature>
<dbReference type="PATRIC" id="fig|43658.6.peg.4925"/>
<gene>
    <name evidence="3" type="ORF">AC626_01780</name>
</gene>
<name>A0A0L0EX34_9GAMM</name>
<organism evidence="3 4">
    <name type="scientific">Pseudoalteromonas rubra</name>
    <dbReference type="NCBI Taxonomy" id="43658"/>
    <lineage>
        <taxon>Bacteria</taxon>
        <taxon>Pseudomonadati</taxon>
        <taxon>Pseudomonadota</taxon>
        <taxon>Gammaproteobacteria</taxon>
        <taxon>Alteromonadales</taxon>
        <taxon>Pseudoalteromonadaceae</taxon>
        <taxon>Pseudoalteromonas</taxon>
    </lineage>
</organism>
<evidence type="ECO:0000313" key="3">
    <source>
        <dbReference type="EMBL" id="KNC68995.1"/>
    </source>
</evidence>
<keyword evidence="2" id="KW-0812">Transmembrane</keyword>
<dbReference type="AlphaFoldDB" id="A0A0L0EX34"/>
<accession>A0A0L0EX34</accession>
<keyword evidence="2" id="KW-0472">Membrane</keyword>
<feature type="transmembrane region" description="Helical" evidence="2">
    <location>
        <begin position="6"/>
        <end position="22"/>
    </location>
</feature>
<dbReference type="EMBL" id="LFZX01000006">
    <property type="protein sequence ID" value="KNC68995.1"/>
    <property type="molecule type" value="Genomic_DNA"/>
</dbReference>
<sequence>MNYGYVFVAIVLILNMLVSVFIGRRHDLERFQKVAQIIIVWLIPVVAAIGLWVFYKSQDGEVKPDSKNFGGGAQDSGVS</sequence>
<feature type="region of interest" description="Disordered" evidence="1">
    <location>
        <begin position="60"/>
        <end position="79"/>
    </location>
</feature>
<evidence type="ECO:0000313" key="4">
    <source>
        <dbReference type="Proteomes" id="UP000036850"/>
    </source>
</evidence>
<feature type="compositionally biased region" description="Gly residues" evidence="1">
    <location>
        <begin position="69"/>
        <end position="79"/>
    </location>
</feature>